<sequence>MSEREEFEIWFAREKAPKIDPSQIFLMREIMWEGWQGKASNLDPDKK</sequence>
<evidence type="ECO:0000313" key="2">
    <source>
        <dbReference type="Proteomes" id="UP000263742"/>
    </source>
</evidence>
<accession>A0A384ZWS2</accession>
<dbReference type="EMBL" id="MH460460">
    <property type="protein sequence ID" value="AXG66692.1"/>
    <property type="molecule type" value="Genomic_DNA"/>
</dbReference>
<evidence type="ECO:0000313" key="1">
    <source>
        <dbReference type="EMBL" id="AXG66692.1"/>
    </source>
</evidence>
<dbReference type="Proteomes" id="UP000263742">
    <property type="component" value="Segment"/>
</dbReference>
<gene>
    <name evidence="1" type="ORF">JA13_289</name>
</gene>
<proteinExistence type="predicted"/>
<name>A0A384ZWS2_9CAUD</name>
<reference evidence="1 2" key="1">
    <citation type="journal article" date="2018" name="Front. Microbiol.">
        <title>Jumbo Bacteriophages Are Represented Within an Increasing Diversity of Environmental Viruses Infecting the Emerging Phytopathogen, Dickeya solani.</title>
        <authorList>
            <person name="Day A.W."/>
            <person name="Ahn J."/>
            <person name="Salmond G.P.C."/>
        </authorList>
    </citation>
    <scope>NUCLEOTIDE SEQUENCE [LARGE SCALE GENOMIC DNA]</scope>
</reference>
<organism evidence="1 2">
    <name type="scientific">Dickeya phage vB_DsoM_JA13</name>
    <dbReference type="NCBI Taxonomy" id="2283030"/>
    <lineage>
        <taxon>Viruses</taxon>
        <taxon>Duplodnaviria</taxon>
        <taxon>Heunggongvirae</taxon>
        <taxon>Uroviricota</taxon>
        <taxon>Caudoviricetes</taxon>
        <taxon>Salmondvirus</taxon>
        <taxon>Salmondvirus JA11</taxon>
    </lineage>
</organism>
<protein>
    <submittedName>
        <fullName evidence="1">Uncharacterized protein</fullName>
    </submittedName>
</protein>